<gene>
    <name evidence="2" type="ORF">Dsin_021673</name>
</gene>
<dbReference type="GO" id="GO:0015297">
    <property type="term" value="F:antiporter activity"/>
    <property type="evidence" value="ECO:0007669"/>
    <property type="project" value="InterPro"/>
</dbReference>
<dbReference type="Pfam" id="PF01554">
    <property type="entry name" value="MatE"/>
    <property type="match status" value="1"/>
</dbReference>
<comment type="caution">
    <text evidence="2">The sequence shown here is derived from an EMBL/GenBank/DDBJ whole genome shotgun (WGS) entry which is preliminary data.</text>
</comment>
<name>A0AAE0A075_9ROSI</name>
<evidence type="ECO:0000313" key="2">
    <source>
        <dbReference type="EMBL" id="KAK3198258.1"/>
    </source>
</evidence>
<comment type="similarity">
    <text evidence="1">Belongs to the multi antimicrobial extrusion (MATE) (TC 2.A.66.1) family.</text>
</comment>
<proteinExistence type="inferred from homology"/>
<evidence type="ECO:0000256" key="1">
    <source>
        <dbReference type="ARBA" id="ARBA00010199"/>
    </source>
</evidence>
<dbReference type="InterPro" id="IPR002528">
    <property type="entry name" value="MATE_fam"/>
</dbReference>
<dbReference type="AlphaFoldDB" id="A0AAE0A075"/>
<reference evidence="2" key="1">
    <citation type="journal article" date="2023" name="Plant J.">
        <title>Genome sequences and population genomics provide insights into the demographic history, inbreeding, and mutation load of two 'living fossil' tree species of Dipteronia.</title>
        <authorList>
            <person name="Feng Y."/>
            <person name="Comes H.P."/>
            <person name="Chen J."/>
            <person name="Zhu S."/>
            <person name="Lu R."/>
            <person name="Zhang X."/>
            <person name="Li P."/>
            <person name="Qiu J."/>
            <person name="Olsen K.M."/>
            <person name="Qiu Y."/>
        </authorList>
    </citation>
    <scope>NUCLEOTIDE SEQUENCE</scope>
    <source>
        <strain evidence="2">NBL</strain>
    </source>
</reference>
<dbReference type="Proteomes" id="UP001281410">
    <property type="component" value="Unassembled WGS sequence"/>
</dbReference>
<dbReference type="GO" id="GO:0016020">
    <property type="term" value="C:membrane"/>
    <property type="evidence" value="ECO:0007669"/>
    <property type="project" value="InterPro"/>
</dbReference>
<dbReference type="GO" id="GO:0042910">
    <property type="term" value="F:xenobiotic transmembrane transporter activity"/>
    <property type="evidence" value="ECO:0007669"/>
    <property type="project" value="InterPro"/>
</dbReference>
<protein>
    <submittedName>
        <fullName evidence="2">Uncharacterized protein</fullName>
    </submittedName>
</protein>
<organism evidence="2 3">
    <name type="scientific">Dipteronia sinensis</name>
    <dbReference type="NCBI Taxonomy" id="43782"/>
    <lineage>
        <taxon>Eukaryota</taxon>
        <taxon>Viridiplantae</taxon>
        <taxon>Streptophyta</taxon>
        <taxon>Embryophyta</taxon>
        <taxon>Tracheophyta</taxon>
        <taxon>Spermatophyta</taxon>
        <taxon>Magnoliopsida</taxon>
        <taxon>eudicotyledons</taxon>
        <taxon>Gunneridae</taxon>
        <taxon>Pentapetalae</taxon>
        <taxon>rosids</taxon>
        <taxon>malvids</taxon>
        <taxon>Sapindales</taxon>
        <taxon>Sapindaceae</taxon>
        <taxon>Hippocastanoideae</taxon>
        <taxon>Acereae</taxon>
        <taxon>Dipteronia</taxon>
    </lineage>
</organism>
<accession>A0AAE0A075</accession>
<evidence type="ECO:0000313" key="3">
    <source>
        <dbReference type="Proteomes" id="UP001281410"/>
    </source>
</evidence>
<dbReference type="PANTHER" id="PTHR11206">
    <property type="entry name" value="MULTIDRUG RESISTANCE PROTEIN"/>
    <property type="match status" value="1"/>
</dbReference>
<dbReference type="EMBL" id="JANJYJ010000007">
    <property type="protein sequence ID" value="KAK3198258.1"/>
    <property type="molecule type" value="Genomic_DNA"/>
</dbReference>
<keyword evidence="3" id="KW-1185">Reference proteome</keyword>
<sequence length="174" mass="19583">MLARVTQFGMPVVTHAFIGHIGEIKLAGYALTQILTLTFVNGILLGMSSATETLCGQAFGAKKYHMLGSKDTMTWLLVQCGEHWKGNRFTGPISFSVRLTKKYNGAYDELVETIYQRTGVSRDKAELKLTSHVKTEDDTVTLSIISDDDVEFMIIHKEKVWATIDVEFFNKHEF</sequence>